<evidence type="ECO:0000256" key="4">
    <source>
        <dbReference type="ARBA" id="ARBA00023136"/>
    </source>
</evidence>
<feature type="region of interest" description="Disordered" evidence="5">
    <location>
        <begin position="178"/>
        <end position="199"/>
    </location>
</feature>
<feature type="transmembrane region" description="Helical" evidence="6">
    <location>
        <begin position="364"/>
        <end position="383"/>
    </location>
</feature>
<evidence type="ECO:0000256" key="3">
    <source>
        <dbReference type="ARBA" id="ARBA00022989"/>
    </source>
</evidence>
<feature type="transmembrane region" description="Helical" evidence="6">
    <location>
        <begin position="283"/>
        <end position="304"/>
    </location>
</feature>
<dbReference type="EMBL" id="MU006105">
    <property type="protein sequence ID" value="KAF2836046.1"/>
    <property type="molecule type" value="Genomic_DNA"/>
</dbReference>
<evidence type="ECO:0000313" key="8">
    <source>
        <dbReference type="Proteomes" id="UP000799429"/>
    </source>
</evidence>
<dbReference type="OrthoDB" id="2502820at2759"/>
<dbReference type="Proteomes" id="UP000799429">
    <property type="component" value="Unassembled WGS sequence"/>
</dbReference>
<feature type="transmembrane region" description="Helical" evidence="6">
    <location>
        <begin position="511"/>
        <end position="534"/>
    </location>
</feature>
<evidence type="ECO:0000256" key="2">
    <source>
        <dbReference type="ARBA" id="ARBA00022692"/>
    </source>
</evidence>
<gene>
    <name evidence="7" type="ORF">M501DRAFT_1007551</name>
</gene>
<name>A0A9P4S5K3_9PEZI</name>
<proteinExistence type="predicted"/>
<keyword evidence="3 6" id="KW-1133">Transmembrane helix</keyword>
<evidence type="ECO:0000256" key="5">
    <source>
        <dbReference type="SAM" id="MobiDB-lite"/>
    </source>
</evidence>
<feature type="transmembrane region" description="Helical" evidence="6">
    <location>
        <begin position="479"/>
        <end position="499"/>
    </location>
</feature>
<comment type="subcellular location">
    <subcellularLocation>
        <location evidence="1">Membrane</location>
        <topology evidence="1">Multi-pass membrane protein</topology>
    </subcellularLocation>
</comment>
<feature type="transmembrane region" description="Helical" evidence="6">
    <location>
        <begin position="20"/>
        <end position="43"/>
    </location>
</feature>
<keyword evidence="4 6" id="KW-0472">Membrane</keyword>
<dbReference type="Pfam" id="PF04172">
    <property type="entry name" value="LrgB"/>
    <property type="match status" value="1"/>
</dbReference>
<comment type="caution">
    <text evidence="7">The sequence shown here is derived from an EMBL/GenBank/DDBJ whole genome shotgun (WGS) entry which is preliminary data.</text>
</comment>
<evidence type="ECO:0000256" key="6">
    <source>
        <dbReference type="SAM" id="Phobius"/>
    </source>
</evidence>
<keyword evidence="8" id="KW-1185">Reference proteome</keyword>
<dbReference type="InterPro" id="IPR007300">
    <property type="entry name" value="CidB/LrgB"/>
</dbReference>
<organism evidence="7 8">
    <name type="scientific">Patellaria atrata CBS 101060</name>
    <dbReference type="NCBI Taxonomy" id="1346257"/>
    <lineage>
        <taxon>Eukaryota</taxon>
        <taxon>Fungi</taxon>
        <taxon>Dikarya</taxon>
        <taxon>Ascomycota</taxon>
        <taxon>Pezizomycotina</taxon>
        <taxon>Dothideomycetes</taxon>
        <taxon>Dothideomycetes incertae sedis</taxon>
        <taxon>Patellariales</taxon>
        <taxon>Patellariaceae</taxon>
        <taxon>Patellaria</taxon>
    </lineage>
</organism>
<evidence type="ECO:0008006" key="9">
    <source>
        <dbReference type="Google" id="ProtNLM"/>
    </source>
</evidence>
<dbReference type="PANTHER" id="PTHR30249:SF0">
    <property type="entry name" value="PLASTIDAL GLYCOLATE_GLYCERATE TRANSLOCATOR 1, CHLOROPLASTIC"/>
    <property type="match status" value="1"/>
</dbReference>
<feature type="transmembrane region" description="Helical" evidence="6">
    <location>
        <begin position="311"/>
        <end position="330"/>
    </location>
</feature>
<feature type="transmembrane region" description="Helical" evidence="6">
    <location>
        <begin position="121"/>
        <end position="143"/>
    </location>
</feature>
<dbReference type="AlphaFoldDB" id="A0A9P4S5K3"/>
<keyword evidence="2 6" id="KW-0812">Transmembrane</keyword>
<evidence type="ECO:0000313" key="7">
    <source>
        <dbReference type="EMBL" id="KAF2836046.1"/>
    </source>
</evidence>
<feature type="transmembrane region" description="Helical" evidence="6">
    <location>
        <begin position="447"/>
        <end position="467"/>
    </location>
</feature>
<feature type="transmembrane region" description="Helical" evidence="6">
    <location>
        <begin position="257"/>
        <end position="277"/>
    </location>
</feature>
<feature type="transmembrane region" description="Helical" evidence="6">
    <location>
        <begin position="50"/>
        <end position="70"/>
    </location>
</feature>
<accession>A0A9P4S5K3</accession>
<reference evidence="7" key="1">
    <citation type="journal article" date="2020" name="Stud. Mycol.">
        <title>101 Dothideomycetes genomes: a test case for predicting lifestyles and emergence of pathogens.</title>
        <authorList>
            <person name="Haridas S."/>
            <person name="Albert R."/>
            <person name="Binder M."/>
            <person name="Bloem J."/>
            <person name="Labutti K."/>
            <person name="Salamov A."/>
            <person name="Andreopoulos B."/>
            <person name="Baker S."/>
            <person name="Barry K."/>
            <person name="Bills G."/>
            <person name="Bluhm B."/>
            <person name="Cannon C."/>
            <person name="Castanera R."/>
            <person name="Culley D."/>
            <person name="Daum C."/>
            <person name="Ezra D."/>
            <person name="Gonzalez J."/>
            <person name="Henrissat B."/>
            <person name="Kuo A."/>
            <person name="Liang C."/>
            <person name="Lipzen A."/>
            <person name="Lutzoni F."/>
            <person name="Magnuson J."/>
            <person name="Mondo S."/>
            <person name="Nolan M."/>
            <person name="Ohm R."/>
            <person name="Pangilinan J."/>
            <person name="Park H.-J."/>
            <person name="Ramirez L."/>
            <person name="Alfaro M."/>
            <person name="Sun H."/>
            <person name="Tritt A."/>
            <person name="Yoshinaga Y."/>
            <person name="Zwiers L.-H."/>
            <person name="Turgeon B."/>
            <person name="Goodwin S."/>
            <person name="Spatafora J."/>
            <person name="Crous P."/>
            <person name="Grigoriev I."/>
        </authorList>
    </citation>
    <scope>NUCLEOTIDE SEQUENCE</scope>
    <source>
        <strain evidence="7">CBS 101060</strain>
    </source>
</reference>
<sequence>MRDVLNDVSESIVLLTHSSWHRLLVSWVYIPIGSILILLACWGVDSLIKVISISFPASVACMIVLFFALIGSEGVFGEKKTRYVVQLLDYPCGFSLRWINVFFSPSFILLPLSPAIGGMEIAKIIAVLIIGYIVMFVVTAYGVRGLQRVLGTSKRGMTERAEELGAEDDIPLTNVRDESASTAASLHDDQPPTPPTEEVQAPLLQAPSRAQDPNEVMGTGGPPDHIPIIPSNETPSRLHHDSLPLNRAQRWAQSLNAYLDIIVHAVIFLLIGLPLYYTSRYAMPAQLALNILTYFAALSIPASWRRMLHPVLVSSLIAVPSIWIMAIIGGDSLHNGLKAYKTGTRYIQLLNGEKDLLNPGAGDIFSTMLDVSIVALALPMFQYRNELKRHYWPIIIPSVLLSVGSLYAYPTVCHALGIAPARSLAFASRSLTLALAQPATQNLGGDLSLVAVLCLVSGMIGVLVAPAALKWLRIPEDDYITRGVTLGANSSAIATAYLLTSDPRAAAFSTLSMSLFGTVTVALTSIPAVVRLVAGLAGLST</sequence>
<dbReference type="PANTHER" id="PTHR30249">
    <property type="entry name" value="PUTATIVE SEROTONIN TRANSPORTER"/>
    <property type="match status" value="1"/>
</dbReference>
<dbReference type="GO" id="GO:0016020">
    <property type="term" value="C:membrane"/>
    <property type="evidence" value="ECO:0007669"/>
    <property type="project" value="UniProtKB-SubCell"/>
</dbReference>
<evidence type="ECO:0000256" key="1">
    <source>
        <dbReference type="ARBA" id="ARBA00004141"/>
    </source>
</evidence>
<protein>
    <recommendedName>
        <fullName evidence="9">LrgB-domain-containing protein</fullName>
    </recommendedName>
</protein>